<gene>
    <name evidence="1" type="ORF">M011DRAFT_467447</name>
</gene>
<evidence type="ECO:0000313" key="2">
    <source>
        <dbReference type="Proteomes" id="UP000799440"/>
    </source>
</evidence>
<keyword evidence="2" id="KW-1185">Reference proteome</keyword>
<organism evidence="1 2">
    <name type="scientific">Sporormia fimetaria CBS 119925</name>
    <dbReference type="NCBI Taxonomy" id="1340428"/>
    <lineage>
        <taxon>Eukaryota</taxon>
        <taxon>Fungi</taxon>
        <taxon>Dikarya</taxon>
        <taxon>Ascomycota</taxon>
        <taxon>Pezizomycotina</taxon>
        <taxon>Dothideomycetes</taxon>
        <taxon>Pleosporomycetidae</taxon>
        <taxon>Pleosporales</taxon>
        <taxon>Sporormiaceae</taxon>
        <taxon>Sporormia</taxon>
    </lineage>
</organism>
<sequence length="223" mass="25149">MQHVPAHDLSTCIPNLAGRGQLLQDYMLSIAKMYPHVAETLRVEYEALLQQERRRTIDFNHHSKSVWHAINSTGRGMKGSKAFEASFGVCHNVCDTIEEIGEQAGAEWASFQTRRSGLETLRKIGKTICLSEDVIGHEVRKEFGSNTDLEDAMFAILERMTPEEREQMCSVVDEKGSFIQKMEELQKLSKSYCILEELPDVISLLKNKDEGGDEDVQDNGDNA</sequence>
<dbReference type="EMBL" id="MU006571">
    <property type="protein sequence ID" value="KAF2747854.1"/>
    <property type="molecule type" value="Genomic_DNA"/>
</dbReference>
<proteinExistence type="predicted"/>
<dbReference type="AlphaFoldDB" id="A0A6A6VDP3"/>
<accession>A0A6A6VDP3</accession>
<evidence type="ECO:0000313" key="1">
    <source>
        <dbReference type="EMBL" id="KAF2747854.1"/>
    </source>
</evidence>
<reference evidence="1" key="1">
    <citation type="journal article" date="2020" name="Stud. Mycol.">
        <title>101 Dothideomycetes genomes: a test case for predicting lifestyles and emergence of pathogens.</title>
        <authorList>
            <person name="Haridas S."/>
            <person name="Albert R."/>
            <person name="Binder M."/>
            <person name="Bloem J."/>
            <person name="Labutti K."/>
            <person name="Salamov A."/>
            <person name="Andreopoulos B."/>
            <person name="Baker S."/>
            <person name="Barry K."/>
            <person name="Bills G."/>
            <person name="Bluhm B."/>
            <person name="Cannon C."/>
            <person name="Castanera R."/>
            <person name="Culley D."/>
            <person name="Daum C."/>
            <person name="Ezra D."/>
            <person name="Gonzalez J."/>
            <person name="Henrissat B."/>
            <person name="Kuo A."/>
            <person name="Liang C."/>
            <person name="Lipzen A."/>
            <person name="Lutzoni F."/>
            <person name="Magnuson J."/>
            <person name="Mondo S."/>
            <person name="Nolan M."/>
            <person name="Ohm R."/>
            <person name="Pangilinan J."/>
            <person name="Park H.-J."/>
            <person name="Ramirez L."/>
            <person name="Alfaro M."/>
            <person name="Sun H."/>
            <person name="Tritt A."/>
            <person name="Yoshinaga Y."/>
            <person name="Zwiers L.-H."/>
            <person name="Turgeon B."/>
            <person name="Goodwin S."/>
            <person name="Spatafora J."/>
            <person name="Crous P."/>
            <person name="Grigoriev I."/>
        </authorList>
    </citation>
    <scope>NUCLEOTIDE SEQUENCE</scope>
    <source>
        <strain evidence="1">CBS 119925</strain>
    </source>
</reference>
<dbReference type="OrthoDB" id="4364733at2759"/>
<dbReference type="Proteomes" id="UP000799440">
    <property type="component" value="Unassembled WGS sequence"/>
</dbReference>
<protein>
    <submittedName>
        <fullName evidence="1">Uncharacterized protein</fullName>
    </submittedName>
</protein>
<name>A0A6A6VDP3_9PLEO</name>